<proteinExistence type="predicted"/>
<dbReference type="Pfam" id="PF04311">
    <property type="entry name" value="DUF459"/>
    <property type="match status" value="1"/>
</dbReference>
<dbReference type="InterPro" id="IPR036514">
    <property type="entry name" value="SGNH_hydro_sf"/>
</dbReference>
<organism evidence="1 2">
    <name type="scientific">Magnetospirillum moscoviense</name>
    <dbReference type="NCBI Taxonomy" id="1437059"/>
    <lineage>
        <taxon>Bacteria</taxon>
        <taxon>Pseudomonadati</taxon>
        <taxon>Pseudomonadota</taxon>
        <taxon>Alphaproteobacteria</taxon>
        <taxon>Rhodospirillales</taxon>
        <taxon>Rhodospirillaceae</taxon>
        <taxon>Magnetospirillum</taxon>
    </lineage>
</organism>
<dbReference type="EMBL" id="LWQU01000095">
    <property type="protein sequence ID" value="OAN55722.1"/>
    <property type="molecule type" value="Genomic_DNA"/>
</dbReference>
<dbReference type="Proteomes" id="UP000078543">
    <property type="component" value="Unassembled WGS sequence"/>
</dbReference>
<keyword evidence="2" id="KW-1185">Reference proteome</keyword>
<name>A0A178MX97_9PROT</name>
<dbReference type="InterPro" id="IPR007407">
    <property type="entry name" value="DUF459"/>
</dbReference>
<gene>
    <name evidence="1" type="ORF">A6A05_08185</name>
</gene>
<dbReference type="GO" id="GO:0016788">
    <property type="term" value="F:hydrolase activity, acting on ester bonds"/>
    <property type="evidence" value="ECO:0007669"/>
    <property type="project" value="UniProtKB-ARBA"/>
</dbReference>
<reference evidence="1 2" key="1">
    <citation type="submission" date="2016-04" db="EMBL/GenBank/DDBJ databases">
        <title>Draft genome sequence of freshwater magnetotactic bacteria Magnetospirillum marisnigri SP-1 and Magnetospirillum moscoviense BB-1.</title>
        <authorList>
            <person name="Koziaeva V."/>
            <person name="Dziuba M.V."/>
            <person name="Ivanov T.M."/>
            <person name="Kuznetsov B."/>
            <person name="Grouzdev D.S."/>
        </authorList>
    </citation>
    <scope>NUCLEOTIDE SEQUENCE [LARGE SCALE GENOMIC DNA]</scope>
    <source>
        <strain evidence="1 2">BB-1</strain>
    </source>
</reference>
<protein>
    <submittedName>
        <fullName evidence="1">Uncharacterized protein</fullName>
    </submittedName>
</protein>
<sequence length="229" mass="25393">MRPFAIVGLVVLTFFLARPLAAAERAIGVFGDSLGDGVWSALTFLLKKNEGDKVFRYTKVGAGLTRPDFPAWIEELPKNLEVDRITHAVVMVGANDLQSVRDENRRGFLFGTPGWKQVYQARIEKMLDAFAARDIPVVWLGLPIMAKDESNQGSQTLSEVFVAATAKGKRVTYLPLIDDFKGEGGAFVTHLPDDAGKSRQVRLEDGIHFTHYGYERIALKVLARFADKP</sequence>
<evidence type="ECO:0000313" key="1">
    <source>
        <dbReference type="EMBL" id="OAN55722.1"/>
    </source>
</evidence>
<dbReference type="SUPFAM" id="SSF52266">
    <property type="entry name" value="SGNH hydrolase"/>
    <property type="match status" value="1"/>
</dbReference>
<evidence type="ECO:0000313" key="2">
    <source>
        <dbReference type="Proteomes" id="UP000078543"/>
    </source>
</evidence>
<dbReference type="AlphaFoldDB" id="A0A178MX97"/>
<dbReference type="Gene3D" id="3.40.50.1110">
    <property type="entry name" value="SGNH hydrolase"/>
    <property type="match status" value="1"/>
</dbReference>
<dbReference type="RefSeq" id="WP_068497883.1">
    <property type="nucleotide sequence ID" value="NZ_LWQU01000095.1"/>
</dbReference>
<accession>A0A178MX97</accession>
<comment type="caution">
    <text evidence="1">The sequence shown here is derived from an EMBL/GenBank/DDBJ whole genome shotgun (WGS) entry which is preliminary data.</text>
</comment>
<dbReference type="STRING" id="1437059.A6A05_08185"/>